<feature type="domain" description="NADH:flavin oxidoreductase/NADH oxidase N-terminal" evidence="3">
    <location>
        <begin position="113"/>
        <end position="300"/>
    </location>
</feature>
<dbReference type="Proteomes" id="UP000013523">
    <property type="component" value="Chromosome"/>
</dbReference>
<name>R4K943_CLOPA</name>
<dbReference type="Pfam" id="PF00724">
    <property type="entry name" value="Oxidored_FMN"/>
    <property type="match status" value="2"/>
</dbReference>
<dbReference type="RefSeq" id="WP_015614488.1">
    <property type="nucleotide sequence ID" value="NC_021182.1"/>
</dbReference>
<dbReference type="PANTHER" id="PTHR43656">
    <property type="entry name" value="BINDING OXIDOREDUCTASE, PUTATIVE (AFU_ORTHOLOGUE AFUA_2G08260)-RELATED"/>
    <property type="match status" value="1"/>
</dbReference>
<dbReference type="InterPro" id="IPR013785">
    <property type="entry name" value="Aldolase_TIM"/>
</dbReference>
<evidence type="ECO:0000256" key="1">
    <source>
        <dbReference type="ARBA" id="ARBA00022630"/>
    </source>
</evidence>
<accession>R4K943</accession>
<dbReference type="PANTHER" id="PTHR43656:SF2">
    <property type="entry name" value="BINDING OXIDOREDUCTASE, PUTATIVE (AFU_ORTHOLOGUE AFUA_2G08260)-RELATED"/>
    <property type="match status" value="1"/>
</dbReference>
<evidence type="ECO:0000259" key="3">
    <source>
        <dbReference type="Pfam" id="PF00724"/>
    </source>
</evidence>
<dbReference type="HOGENOM" id="CLU_012153_2_3_9"/>
<gene>
    <name evidence="4" type="ORF">Clopa_1170</name>
</gene>
<keyword evidence="5" id="KW-1185">Reference proteome</keyword>
<dbReference type="STRING" id="86416.Clopa_1170"/>
<dbReference type="Gene3D" id="3.20.20.70">
    <property type="entry name" value="Aldolase class I"/>
    <property type="match status" value="1"/>
</dbReference>
<dbReference type="eggNOG" id="COG1902">
    <property type="taxonomic scope" value="Bacteria"/>
</dbReference>
<dbReference type="SUPFAM" id="SSF51395">
    <property type="entry name" value="FMN-linked oxidoreductases"/>
    <property type="match status" value="1"/>
</dbReference>
<dbReference type="KEGG" id="cpas:Clopa_1170"/>
<keyword evidence="2" id="KW-0560">Oxidoreductase</keyword>
<feature type="domain" description="NADH:flavin oxidoreductase/NADH oxidase N-terminal" evidence="3">
    <location>
        <begin position="4"/>
        <end position="106"/>
    </location>
</feature>
<dbReference type="EMBL" id="CP003261">
    <property type="protein sequence ID" value="AGK96165.1"/>
    <property type="molecule type" value="Genomic_DNA"/>
</dbReference>
<dbReference type="InterPro" id="IPR001155">
    <property type="entry name" value="OxRdtase_FMN_N"/>
</dbReference>
<keyword evidence="1" id="KW-0285">Flavoprotein</keyword>
<dbReference type="InterPro" id="IPR051799">
    <property type="entry name" value="NADH_flavin_oxidoreductase"/>
</dbReference>
<protein>
    <submittedName>
        <fullName evidence="4">NADH:flavin oxidoreductase</fullName>
    </submittedName>
</protein>
<dbReference type="PATRIC" id="fig|86416.3.peg.1171"/>
<evidence type="ECO:0000313" key="5">
    <source>
        <dbReference type="Proteomes" id="UP000013523"/>
    </source>
</evidence>
<proteinExistence type="predicted"/>
<dbReference type="CDD" id="cd02803">
    <property type="entry name" value="OYE_like_FMN_family"/>
    <property type="match status" value="1"/>
</dbReference>
<evidence type="ECO:0000256" key="2">
    <source>
        <dbReference type="ARBA" id="ARBA00023002"/>
    </source>
</evidence>
<sequence length="329" mass="37054">MKTLFDKTIINKMELKNRLMRSATWENMADQKGHLTDRLIKLYEDLAKGGIGLIITSAIYLTENSKSLNGQLGLYSDEFIGEYKEFTSMIHKYGSKVLAQMSYASLKGEMLKPTDVTTEDIKAIATDFGDAAARAEKAGFDGVEIHAAHGFFLSQFLSSIHNQRRDNYGGNLENNSRIILEIYDEIRKRTSKDFIIFIKVNSIDANDYENAFKVCKYTCIQLSIKGIDGIEISGGNDITEYKESIYRDYAAEIAAEIQTPVILVGKNRTPDVMNEILNTTAIQYFSLSRPLISESNLVNLWEEDSDKAPKCISCGKCMNENGLMCIFNR</sequence>
<evidence type="ECO:0000313" key="4">
    <source>
        <dbReference type="EMBL" id="AGK96165.1"/>
    </source>
</evidence>
<organism evidence="4 5">
    <name type="scientific">Clostridium pasteurianum BC1</name>
    <dbReference type="NCBI Taxonomy" id="86416"/>
    <lineage>
        <taxon>Bacteria</taxon>
        <taxon>Bacillati</taxon>
        <taxon>Bacillota</taxon>
        <taxon>Clostridia</taxon>
        <taxon>Eubacteriales</taxon>
        <taxon>Clostridiaceae</taxon>
        <taxon>Clostridium</taxon>
    </lineage>
</organism>
<reference evidence="4 5" key="1">
    <citation type="submission" date="2012-01" db="EMBL/GenBank/DDBJ databases">
        <title>Complete sequence of chromosome of Clostridium pasteurianum BC1.</title>
        <authorList>
            <consortium name="US DOE Joint Genome Institute"/>
            <person name="Lucas S."/>
            <person name="Han J."/>
            <person name="Lapidus A."/>
            <person name="Cheng J.-F."/>
            <person name="Goodwin L."/>
            <person name="Pitluck S."/>
            <person name="Peters L."/>
            <person name="Mikhailova N."/>
            <person name="Teshima H."/>
            <person name="Detter J.C."/>
            <person name="Han C."/>
            <person name="Tapia R."/>
            <person name="Land M."/>
            <person name="Hauser L."/>
            <person name="Kyrpides N."/>
            <person name="Ivanova N."/>
            <person name="Pagani I."/>
            <person name="Dunn J."/>
            <person name="Taghavi S."/>
            <person name="Francis A."/>
            <person name="van der Lelie D."/>
            <person name="Woyke T."/>
        </authorList>
    </citation>
    <scope>NUCLEOTIDE SEQUENCE [LARGE SCALE GENOMIC DNA]</scope>
    <source>
        <strain evidence="4 5">BC1</strain>
    </source>
</reference>
<dbReference type="GO" id="GO:0010181">
    <property type="term" value="F:FMN binding"/>
    <property type="evidence" value="ECO:0007669"/>
    <property type="project" value="InterPro"/>
</dbReference>
<dbReference type="GO" id="GO:0016491">
    <property type="term" value="F:oxidoreductase activity"/>
    <property type="evidence" value="ECO:0007669"/>
    <property type="project" value="UniProtKB-KW"/>
</dbReference>
<dbReference type="AlphaFoldDB" id="R4K943"/>
<dbReference type="OrthoDB" id="9772736at2"/>